<protein>
    <submittedName>
        <fullName evidence="2">Uncharacterized protein</fullName>
    </submittedName>
</protein>
<dbReference type="STRING" id="5353.A0A1Q3DWM6"/>
<evidence type="ECO:0000313" key="2">
    <source>
        <dbReference type="EMBL" id="GAV99315.1"/>
    </source>
</evidence>
<comment type="caution">
    <text evidence="2">The sequence shown here is derived from an EMBL/GenBank/DDBJ whole genome shotgun (WGS) entry which is preliminary data.</text>
</comment>
<reference evidence="2 3" key="2">
    <citation type="submission" date="2017-02" db="EMBL/GenBank/DDBJ databases">
        <title>A genome survey and senescence transcriptome analysis in Lentinula edodes.</title>
        <authorList>
            <person name="Sakamoto Y."/>
            <person name="Nakade K."/>
            <person name="Sato S."/>
            <person name="Yoshida Y."/>
            <person name="Miyazaki K."/>
            <person name="Natsume S."/>
            <person name="Konno N."/>
        </authorList>
    </citation>
    <scope>NUCLEOTIDE SEQUENCE [LARGE SCALE GENOMIC DNA]</scope>
    <source>
        <strain evidence="2 3">NBRC 111202</strain>
    </source>
</reference>
<keyword evidence="3" id="KW-1185">Reference proteome</keyword>
<dbReference type="Proteomes" id="UP000188533">
    <property type="component" value="Unassembled WGS sequence"/>
</dbReference>
<sequence>MESDLGSTVPTTRIKFPSFDLSTALEADHKARMAAEDAGEPLDDGEVEFEDDEADEEARAEPVPAIDPSPNRPSMSRNEKKYAKLTKRSRVKRAAEAVERVTSRGVKPFVVELAKGALPIQLEDFNASSLPVSSSGWNANPRKKLSPGLQRVWKNLETLSTLSGLKLLRWDGQSCIVLVDAQDRIIAVLGGVPHGSKGTAWRAVEAEAAAAAKHCRESSTFSEAQKHGRRGEFASRTVGYGYGNGRRKPQNYKVSGRANQHAVQELLQNQAIRRISGFQNALFNTFCHKNYAEYRGTNDEIQRRQPELHANFPNTAFAATTFNLGPRSFSPPHMDPDNRASSWCADTNMGPFDPDKGGHLVLWDLGLIIRFPPGSTILFPSALITHSTLPIQAHESRYAIIQYSSGGLFRWHNNGFQSDKSFLEKATAEERAEREALRASRWKLGLQKFTRWADICRGDWKGTIRTKAGLDELSDLSDLEEFSSKRVCRR</sequence>
<reference evidence="2 3" key="1">
    <citation type="submission" date="2016-08" db="EMBL/GenBank/DDBJ databases">
        <authorList>
            <consortium name="Lentinula edodes genome sequencing consortium"/>
            <person name="Sakamoto Y."/>
            <person name="Nakade K."/>
            <person name="Sato S."/>
            <person name="Yoshida Y."/>
            <person name="Miyazaki K."/>
            <person name="Natsume S."/>
            <person name="Konno N."/>
        </authorList>
    </citation>
    <scope>NUCLEOTIDE SEQUENCE [LARGE SCALE GENOMIC DNA]</scope>
    <source>
        <strain evidence="2 3">NBRC 111202</strain>
    </source>
</reference>
<name>A0A1Q3DWM6_LENED</name>
<dbReference type="EMBL" id="BDGU01000013">
    <property type="protein sequence ID" value="GAV99315.1"/>
    <property type="molecule type" value="Genomic_DNA"/>
</dbReference>
<organism evidence="2 3">
    <name type="scientific">Lentinula edodes</name>
    <name type="common">Shiitake mushroom</name>
    <name type="synonym">Lentinus edodes</name>
    <dbReference type="NCBI Taxonomy" id="5353"/>
    <lineage>
        <taxon>Eukaryota</taxon>
        <taxon>Fungi</taxon>
        <taxon>Dikarya</taxon>
        <taxon>Basidiomycota</taxon>
        <taxon>Agaricomycotina</taxon>
        <taxon>Agaricomycetes</taxon>
        <taxon>Agaricomycetidae</taxon>
        <taxon>Agaricales</taxon>
        <taxon>Marasmiineae</taxon>
        <taxon>Omphalotaceae</taxon>
        <taxon>Lentinula</taxon>
    </lineage>
</organism>
<accession>A0A1Q3DWM6</accession>
<proteinExistence type="predicted"/>
<feature type="compositionally biased region" description="Acidic residues" evidence="1">
    <location>
        <begin position="37"/>
        <end position="58"/>
    </location>
</feature>
<dbReference type="AlphaFoldDB" id="A0A1Q3DWM6"/>
<feature type="region of interest" description="Disordered" evidence="1">
    <location>
        <begin position="30"/>
        <end position="82"/>
    </location>
</feature>
<evidence type="ECO:0000256" key="1">
    <source>
        <dbReference type="SAM" id="MobiDB-lite"/>
    </source>
</evidence>
<evidence type="ECO:0000313" key="3">
    <source>
        <dbReference type="Proteomes" id="UP000188533"/>
    </source>
</evidence>
<dbReference type="Gene3D" id="3.60.130.30">
    <property type="match status" value="1"/>
</dbReference>
<gene>
    <name evidence="2" type="ORF">LENED_000760</name>
</gene>